<comment type="caution">
    <text evidence="2">The sequence shown here is derived from an EMBL/GenBank/DDBJ whole genome shotgun (WGS) entry which is preliminary data.</text>
</comment>
<accession>A0AAP0Q337</accession>
<evidence type="ECO:0000313" key="2">
    <source>
        <dbReference type="EMBL" id="KAK9164154.1"/>
    </source>
</evidence>
<evidence type="ECO:0000256" key="1">
    <source>
        <dbReference type="SAM" id="MobiDB-lite"/>
    </source>
</evidence>
<keyword evidence="3" id="KW-1185">Reference proteome</keyword>
<dbReference type="AlphaFoldDB" id="A0AAP0Q337"/>
<name>A0AAP0Q337_9MAGN</name>
<protein>
    <submittedName>
        <fullName evidence="2">Uncharacterized protein</fullName>
    </submittedName>
</protein>
<proteinExistence type="predicted"/>
<feature type="compositionally biased region" description="Low complexity" evidence="1">
    <location>
        <begin position="21"/>
        <end position="33"/>
    </location>
</feature>
<reference evidence="2 3" key="1">
    <citation type="submission" date="2024-01" db="EMBL/GenBank/DDBJ databases">
        <title>Genome assemblies of Stephania.</title>
        <authorList>
            <person name="Yang L."/>
        </authorList>
    </citation>
    <scope>NUCLEOTIDE SEQUENCE [LARGE SCALE GENOMIC DNA]</scope>
    <source>
        <strain evidence="2">YNDBR</strain>
        <tissue evidence="2">Leaf</tissue>
    </source>
</reference>
<gene>
    <name evidence="2" type="ORF">Syun_005056</name>
</gene>
<organism evidence="2 3">
    <name type="scientific">Stephania yunnanensis</name>
    <dbReference type="NCBI Taxonomy" id="152371"/>
    <lineage>
        <taxon>Eukaryota</taxon>
        <taxon>Viridiplantae</taxon>
        <taxon>Streptophyta</taxon>
        <taxon>Embryophyta</taxon>
        <taxon>Tracheophyta</taxon>
        <taxon>Spermatophyta</taxon>
        <taxon>Magnoliopsida</taxon>
        <taxon>Ranunculales</taxon>
        <taxon>Menispermaceae</taxon>
        <taxon>Menispermoideae</taxon>
        <taxon>Cissampelideae</taxon>
        <taxon>Stephania</taxon>
    </lineage>
</organism>
<evidence type="ECO:0000313" key="3">
    <source>
        <dbReference type="Proteomes" id="UP001420932"/>
    </source>
</evidence>
<dbReference type="EMBL" id="JBBNAF010000002">
    <property type="protein sequence ID" value="KAK9164154.1"/>
    <property type="molecule type" value="Genomic_DNA"/>
</dbReference>
<dbReference type="Proteomes" id="UP001420932">
    <property type="component" value="Unassembled WGS sequence"/>
</dbReference>
<feature type="region of interest" description="Disordered" evidence="1">
    <location>
        <begin position="1"/>
        <end position="49"/>
    </location>
</feature>
<feature type="compositionally biased region" description="Pro residues" evidence="1">
    <location>
        <begin position="37"/>
        <end position="49"/>
    </location>
</feature>
<sequence length="231" mass="25727">MSSSCHAIGAPPSSHPHRSSGRLATAAAGRTTAVVPPRLPRPAPRPPLQPRHLLIRRCCWSSASEAPRSRCYLPTSRPAGRPPALCRTGYYVVVLEARLSTTAPRLRSIHVIHVHPGAAAPRRHLRASPMENVDYYGCEFLTRRQRGEDIHPVLFKSLMLLRQDIVIDNTLWLSWAELFFFISLSLPHQKCRSRTHSFGLLAMPRESRLTVDPTVSIRFVGPSKRGATVLA</sequence>